<keyword evidence="9" id="KW-0812">Transmembrane</keyword>
<evidence type="ECO:0000256" key="8">
    <source>
        <dbReference type="SAM" id="Coils"/>
    </source>
</evidence>
<evidence type="ECO:0000256" key="6">
    <source>
        <dbReference type="ARBA" id="ARBA00023012"/>
    </source>
</evidence>
<dbReference type="SMART" id="SM00065">
    <property type="entry name" value="GAF"/>
    <property type="match status" value="1"/>
</dbReference>
<evidence type="ECO:0000256" key="5">
    <source>
        <dbReference type="ARBA" id="ARBA00022777"/>
    </source>
</evidence>
<evidence type="ECO:0000256" key="9">
    <source>
        <dbReference type="SAM" id="Phobius"/>
    </source>
</evidence>
<keyword evidence="4" id="KW-0808">Transferase</keyword>
<dbReference type="SMART" id="SM00448">
    <property type="entry name" value="REC"/>
    <property type="match status" value="3"/>
</dbReference>
<keyword evidence="8" id="KW-0175">Coiled coil</keyword>
<dbReference type="Gene3D" id="1.10.287.130">
    <property type="match status" value="1"/>
</dbReference>
<name>A0ABW3K6U9_9BACT</name>
<dbReference type="InterPro" id="IPR036097">
    <property type="entry name" value="HisK_dim/P_sf"/>
</dbReference>
<dbReference type="InterPro" id="IPR005467">
    <property type="entry name" value="His_kinase_dom"/>
</dbReference>
<dbReference type="Gene3D" id="3.40.50.2300">
    <property type="match status" value="3"/>
</dbReference>
<reference evidence="13" key="1">
    <citation type="journal article" date="2019" name="Int. J. Syst. Evol. Microbiol.">
        <title>The Global Catalogue of Microorganisms (GCM) 10K type strain sequencing project: providing services to taxonomists for standard genome sequencing and annotation.</title>
        <authorList>
            <consortium name="The Broad Institute Genomics Platform"/>
            <consortium name="The Broad Institute Genome Sequencing Center for Infectious Disease"/>
            <person name="Wu L."/>
            <person name="Ma J."/>
        </authorList>
    </citation>
    <scope>NUCLEOTIDE SEQUENCE [LARGE SCALE GENOMIC DNA]</scope>
    <source>
        <strain evidence="13">CCUG 58938</strain>
    </source>
</reference>
<dbReference type="SUPFAM" id="SSF55874">
    <property type="entry name" value="ATPase domain of HSP90 chaperone/DNA topoisomerase II/histidine kinase"/>
    <property type="match status" value="1"/>
</dbReference>
<dbReference type="SUPFAM" id="SSF47384">
    <property type="entry name" value="Homodimeric domain of signal transducing histidine kinase"/>
    <property type="match status" value="1"/>
</dbReference>
<feature type="domain" description="Response regulatory" evidence="11">
    <location>
        <begin position="766"/>
        <end position="879"/>
    </location>
</feature>
<dbReference type="InterPro" id="IPR003018">
    <property type="entry name" value="GAF"/>
</dbReference>
<feature type="modified residue" description="4-aspartylphosphate" evidence="7">
    <location>
        <position position="937"/>
    </location>
</feature>
<dbReference type="InterPro" id="IPR004358">
    <property type="entry name" value="Sig_transdc_His_kin-like_C"/>
</dbReference>
<evidence type="ECO:0000256" key="3">
    <source>
        <dbReference type="ARBA" id="ARBA00022553"/>
    </source>
</evidence>
<dbReference type="InterPro" id="IPR007891">
    <property type="entry name" value="CHASE3"/>
</dbReference>
<evidence type="ECO:0000256" key="4">
    <source>
        <dbReference type="ARBA" id="ARBA00022679"/>
    </source>
</evidence>
<dbReference type="EC" id="2.7.13.3" evidence="2"/>
<dbReference type="InterPro" id="IPR036890">
    <property type="entry name" value="HATPase_C_sf"/>
</dbReference>
<evidence type="ECO:0000256" key="1">
    <source>
        <dbReference type="ARBA" id="ARBA00000085"/>
    </source>
</evidence>
<evidence type="ECO:0000256" key="7">
    <source>
        <dbReference type="PROSITE-ProRule" id="PRU00169"/>
    </source>
</evidence>
<dbReference type="CDD" id="cd17546">
    <property type="entry name" value="REC_hyHK_CKI1_RcsC-like"/>
    <property type="match status" value="1"/>
</dbReference>
<feature type="domain" description="Response regulatory" evidence="11">
    <location>
        <begin position="888"/>
        <end position="1004"/>
    </location>
</feature>
<feature type="domain" description="Response regulatory" evidence="11">
    <location>
        <begin position="1034"/>
        <end position="1151"/>
    </location>
</feature>
<dbReference type="InterPro" id="IPR003594">
    <property type="entry name" value="HATPase_dom"/>
</dbReference>
<organism evidence="12 13">
    <name type="scientific">Ohtaekwangia kribbensis</name>
    <dbReference type="NCBI Taxonomy" id="688913"/>
    <lineage>
        <taxon>Bacteria</taxon>
        <taxon>Pseudomonadati</taxon>
        <taxon>Bacteroidota</taxon>
        <taxon>Cytophagia</taxon>
        <taxon>Cytophagales</taxon>
        <taxon>Fulvivirgaceae</taxon>
        <taxon>Ohtaekwangia</taxon>
    </lineage>
</organism>
<comment type="catalytic activity">
    <reaction evidence="1">
        <text>ATP + protein L-histidine = ADP + protein N-phospho-L-histidine.</text>
        <dbReference type="EC" id="2.7.13.3"/>
    </reaction>
</comment>
<evidence type="ECO:0000259" key="10">
    <source>
        <dbReference type="PROSITE" id="PS50109"/>
    </source>
</evidence>
<dbReference type="CDD" id="cd00156">
    <property type="entry name" value="REC"/>
    <property type="match status" value="1"/>
</dbReference>
<dbReference type="Pfam" id="PF00072">
    <property type="entry name" value="Response_reg"/>
    <property type="match status" value="3"/>
</dbReference>
<dbReference type="InterPro" id="IPR011006">
    <property type="entry name" value="CheY-like_superfamily"/>
</dbReference>
<proteinExistence type="predicted"/>
<keyword evidence="9" id="KW-1133">Transmembrane helix</keyword>
<evidence type="ECO:0000256" key="2">
    <source>
        <dbReference type="ARBA" id="ARBA00012438"/>
    </source>
</evidence>
<keyword evidence="5" id="KW-0418">Kinase</keyword>
<dbReference type="PANTHER" id="PTHR45339">
    <property type="entry name" value="HYBRID SIGNAL TRANSDUCTION HISTIDINE KINASE J"/>
    <property type="match status" value="1"/>
</dbReference>
<dbReference type="CDD" id="cd00082">
    <property type="entry name" value="HisKA"/>
    <property type="match status" value="1"/>
</dbReference>
<gene>
    <name evidence="12" type="ORF">ACFQ21_17815</name>
</gene>
<evidence type="ECO:0000313" key="13">
    <source>
        <dbReference type="Proteomes" id="UP001597112"/>
    </source>
</evidence>
<comment type="caution">
    <text evidence="12">The sequence shown here is derived from an EMBL/GenBank/DDBJ whole genome shotgun (WGS) entry which is preliminary data.</text>
</comment>
<sequence length="1153" mass="130898">MKLTLDKKILLGFSICSVVLLFVVVISYNNSEKLVITNQWVTHTQEVLYELEQVLVYSIDAENAARGFVIMGKEDFLQPFYNSKLSLSDHTNKILQLTVDNPGQQNNARKLDSLTIRHIQQLEQFIGLRKTNYDEAIAEFSTGKSRQILQQIRNMVAKAKGVEQKLLDQRKLASETDSRNFNILFIILLLVIGFTLVVVYILITTNLRALKRAEKEAEIKNWNLEGNRNLIRSIQGNKPLNDLAEITINQLVTYLNAQAGVIYLTDPEQRTLYPIATYSVDKNNTSIESLRFGQGAAGQAANDKRSILLRDIPEHYFNVATGFGQLRPKNIIVVPFIFENEVIGVIELGSIYDFTDIQQQYLQLVSDSIAIALVSARAREKTALLLTETQTQAEELEAQQEELRQANEELHVKTELLSRSETELKMQQQELQQINTELEEKSNLLEEQNEKLEDAKVSLETKAREVEVTSKYKSEFLANMSHELRTPLNSILILAQLLSENKTNRLGDKEIEYSKNIYNSGTDLLNLINEILDLSKIEAGKMQLEIENVPFHDIITHISSMFTELAHNKSVTFKIDYEEDSLPPAFTTDRQRVEQIIRNLLSNAFKFTYEGGQVQLKIYKPDAFIPFRKKDLNNIPNMVAFAVSDTGIGIPKAKRDIIFEAFQQADGSTKRKYGGTGLGLSISRELAYALGGEIHLESEEGQGSTFTLYLPLHFDSSYSSSIDKKVEIKEKEPLKIEYKHLPISAEVPTSTPSHDDRNDIIESDRVILIVEDDEKFSKILLDFIHDRRYKGVIATQGNAAISYARHYKPVAILLDMKLPGLDGTEILKQLKSNPDLRHIPVQIISAYDQKKEGLELGAFDYIMKPVSTQDLQGAFEKIERFSNKKLKKLLIVEDNEQQNGAIRELIADSDVKCSSAYSGEEAFEILQERSFDCIIVDLGLPDMTGFELLEKIKSDGNINQIPIIVYTGRDLKKEESSQLSKLANTVVLKTADSHERLLDETILFLHRVESKLPKEKQRIIRNLHKSDEVLQNKKVLLVDDDMRNIYSLTNALESEGLEVVTAENGKVALDVVKEDKSIDLVLMDVMMPEMDGYEATQEIRKIESLKTLPIIALTAKAMKEDKEKCFAVGMSDYISKPVNLEQLLSLMRVWLYR</sequence>
<dbReference type="Gene3D" id="3.30.450.40">
    <property type="match status" value="1"/>
</dbReference>
<dbReference type="PROSITE" id="PS50109">
    <property type="entry name" value="HIS_KIN"/>
    <property type="match status" value="1"/>
</dbReference>
<accession>A0ABW3K6U9</accession>
<dbReference type="Pfam" id="PF02518">
    <property type="entry name" value="HATPase_c"/>
    <property type="match status" value="1"/>
</dbReference>
<keyword evidence="9" id="KW-0472">Membrane</keyword>
<dbReference type="CDD" id="cd19410">
    <property type="entry name" value="HK9-like_sensor"/>
    <property type="match status" value="1"/>
</dbReference>
<dbReference type="InterPro" id="IPR001789">
    <property type="entry name" value="Sig_transdc_resp-reg_receiver"/>
</dbReference>
<dbReference type="InterPro" id="IPR029016">
    <property type="entry name" value="GAF-like_dom_sf"/>
</dbReference>
<dbReference type="PROSITE" id="PS50110">
    <property type="entry name" value="RESPONSE_REGULATORY"/>
    <property type="match status" value="3"/>
</dbReference>
<keyword evidence="3 7" id="KW-0597">Phosphoprotein</keyword>
<evidence type="ECO:0000313" key="12">
    <source>
        <dbReference type="EMBL" id="MFD1001190.1"/>
    </source>
</evidence>
<dbReference type="Proteomes" id="UP001597112">
    <property type="component" value="Unassembled WGS sequence"/>
</dbReference>
<keyword evidence="6" id="KW-0902">Two-component regulatory system</keyword>
<dbReference type="PANTHER" id="PTHR45339:SF1">
    <property type="entry name" value="HYBRID SIGNAL TRANSDUCTION HISTIDINE KINASE J"/>
    <property type="match status" value="1"/>
</dbReference>
<feature type="domain" description="Histidine kinase" evidence="10">
    <location>
        <begin position="479"/>
        <end position="714"/>
    </location>
</feature>
<feature type="transmembrane region" description="Helical" evidence="9">
    <location>
        <begin position="181"/>
        <end position="203"/>
    </location>
</feature>
<dbReference type="SUPFAM" id="SSF52172">
    <property type="entry name" value="CheY-like"/>
    <property type="match status" value="3"/>
</dbReference>
<feature type="modified residue" description="4-aspartylphosphate" evidence="7">
    <location>
        <position position="815"/>
    </location>
</feature>
<dbReference type="PRINTS" id="PR00344">
    <property type="entry name" value="BCTRLSENSOR"/>
</dbReference>
<dbReference type="SUPFAM" id="SSF55781">
    <property type="entry name" value="GAF domain-like"/>
    <property type="match status" value="1"/>
</dbReference>
<protein>
    <recommendedName>
        <fullName evidence="2">histidine kinase</fullName>
        <ecNumber evidence="2">2.7.13.3</ecNumber>
    </recommendedName>
</protein>
<dbReference type="Gene3D" id="3.30.565.10">
    <property type="entry name" value="Histidine kinase-like ATPase, C-terminal domain"/>
    <property type="match status" value="1"/>
</dbReference>
<feature type="modified residue" description="4-aspartylphosphate" evidence="7">
    <location>
        <position position="1084"/>
    </location>
</feature>
<dbReference type="Pfam" id="PF00512">
    <property type="entry name" value="HisKA"/>
    <property type="match status" value="1"/>
</dbReference>
<evidence type="ECO:0000259" key="11">
    <source>
        <dbReference type="PROSITE" id="PS50110"/>
    </source>
</evidence>
<dbReference type="SMART" id="SM00388">
    <property type="entry name" value="HisKA"/>
    <property type="match status" value="1"/>
</dbReference>
<dbReference type="Pfam" id="PF13185">
    <property type="entry name" value="GAF_2"/>
    <property type="match status" value="1"/>
</dbReference>
<dbReference type="CDD" id="cd16922">
    <property type="entry name" value="HATPase_EvgS-ArcB-TorS-like"/>
    <property type="match status" value="1"/>
</dbReference>
<dbReference type="RefSeq" id="WP_377580637.1">
    <property type="nucleotide sequence ID" value="NZ_JBHTKA010000007.1"/>
</dbReference>
<dbReference type="InterPro" id="IPR003661">
    <property type="entry name" value="HisK_dim/P_dom"/>
</dbReference>
<dbReference type="Pfam" id="PF05227">
    <property type="entry name" value="CHASE3"/>
    <property type="match status" value="1"/>
</dbReference>
<keyword evidence="13" id="KW-1185">Reference proteome</keyword>
<dbReference type="EMBL" id="JBHTKA010000007">
    <property type="protein sequence ID" value="MFD1001190.1"/>
    <property type="molecule type" value="Genomic_DNA"/>
</dbReference>
<feature type="transmembrane region" description="Helical" evidence="9">
    <location>
        <begin position="9"/>
        <end position="28"/>
    </location>
</feature>
<dbReference type="SMART" id="SM00387">
    <property type="entry name" value="HATPase_c"/>
    <property type="match status" value="1"/>
</dbReference>
<feature type="coiled-coil region" evidence="8">
    <location>
        <begin position="379"/>
        <end position="469"/>
    </location>
</feature>